<dbReference type="GO" id="GO:0000166">
    <property type="term" value="F:nucleotide binding"/>
    <property type="evidence" value="ECO:0007669"/>
    <property type="project" value="UniProtKB-KW"/>
</dbReference>
<dbReference type="PANTHER" id="PTHR34699:SF2">
    <property type="entry name" value="NON-CANONICAL PURINE NTP PHOSPHATASE_PRRC1 DOMAIN-CONTAINING PROTEIN"/>
    <property type="match status" value="1"/>
</dbReference>
<dbReference type="SUPFAM" id="SSF52972">
    <property type="entry name" value="ITPase-like"/>
    <property type="match status" value="1"/>
</dbReference>
<evidence type="ECO:0000256" key="8">
    <source>
        <dbReference type="ARBA" id="ARBA00023211"/>
    </source>
</evidence>
<accession>X1KC15</accession>
<reference evidence="13" key="1">
    <citation type="journal article" date="2014" name="Front. Microbiol.">
        <title>High frequency of phylogenetically diverse reductive dehalogenase-homologous genes in deep subseafloor sedimentary metagenomes.</title>
        <authorList>
            <person name="Kawai M."/>
            <person name="Futagami T."/>
            <person name="Toyoda A."/>
            <person name="Takaki Y."/>
            <person name="Nishi S."/>
            <person name="Hori S."/>
            <person name="Arai W."/>
            <person name="Tsubouchi T."/>
            <person name="Morono Y."/>
            <person name="Uchiyama I."/>
            <person name="Ito T."/>
            <person name="Fujiyama A."/>
            <person name="Inagaki F."/>
            <person name="Takami H."/>
        </authorList>
    </citation>
    <scope>NUCLEOTIDE SEQUENCE</scope>
    <source>
        <strain evidence="13">Expedition CK06-06</strain>
    </source>
</reference>
<name>X1KC15_9ZZZZ</name>
<keyword evidence="3" id="KW-0479">Metal-binding</keyword>
<dbReference type="GO" id="GO:0046872">
    <property type="term" value="F:metal ion binding"/>
    <property type="evidence" value="ECO:0007669"/>
    <property type="project" value="UniProtKB-KW"/>
</dbReference>
<protein>
    <recommendedName>
        <fullName evidence="9">inosine/xanthosine triphosphatase</fullName>
        <ecNumber evidence="9">3.6.1.73</ecNumber>
    </recommendedName>
</protein>
<evidence type="ECO:0000256" key="11">
    <source>
        <dbReference type="ARBA" id="ARBA00048781"/>
    </source>
</evidence>
<proteinExistence type="predicted"/>
<comment type="catalytic activity">
    <reaction evidence="11">
        <text>XTP + H2O = XDP + phosphate + H(+)</text>
        <dbReference type="Rhea" id="RHEA:28406"/>
        <dbReference type="ChEBI" id="CHEBI:15377"/>
        <dbReference type="ChEBI" id="CHEBI:15378"/>
        <dbReference type="ChEBI" id="CHEBI:43474"/>
        <dbReference type="ChEBI" id="CHEBI:59884"/>
        <dbReference type="ChEBI" id="CHEBI:61314"/>
        <dbReference type="EC" id="3.6.1.73"/>
    </reaction>
</comment>
<evidence type="ECO:0000259" key="12">
    <source>
        <dbReference type="Pfam" id="PF01931"/>
    </source>
</evidence>
<keyword evidence="6" id="KW-0460">Magnesium</keyword>
<organism evidence="13">
    <name type="scientific">marine sediment metagenome</name>
    <dbReference type="NCBI Taxonomy" id="412755"/>
    <lineage>
        <taxon>unclassified sequences</taxon>
        <taxon>metagenomes</taxon>
        <taxon>ecological metagenomes</taxon>
    </lineage>
</organism>
<gene>
    <name evidence="13" type="ORF">S03H2_59096</name>
</gene>
<keyword evidence="5" id="KW-0378">Hydrolase</keyword>
<dbReference type="GO" id="GO:0006772">
    <property type="term" value="P:thiamine metabolic process"/>
    <property type="evidence" value="ECO:0007669"/>
    <property type="project" value="TreeGrafter"/>
</dbReference>
<evidence type="ECO:0000256" key="6">
    <source>
        <dbReference type="ARBA" id="ARBA00022842"/>
    </source>
</evidence>
<keyword evidence="4" id="KW-0547">Nucleotide-binding</keyword>
<dbReference type="AlphaFoldDB" id="X1KC15"/>
<evidence type="ECO:0000256" key="2">
    <source>
        <dbReference type="ARBA" id="ARBA00001946"/>
    </source>
</evidence>
<feature type="non-terminal residue" evidence="13">
    <location>
        <position position="1"/>
    </location>
</feature>
<evidence type="ECO:0000256" key="1">
    <source>
        <dbReference type="ARBA" id="ARBA00001936"/>
    </source>
</evidence>
<dbReference type="InterPro" id="IPR029001">
    <property type="entry name" value="ITPase-like_fam"/>
</dbReference>
<evidence type="ECO:0000256" key="7">
    <source>
        <dbReference type="ARBA" id="ARBA00023080"/>
    </source>
</evidence>
<dbReference type="Pfam" id="PF01931">
    <property type="entry name" value="NTPase_I-T"/>
    <property type="match status" value="1"/>
</dbReference>
<evidence type="ECO:0000256" key="3">
    <source>
        <dbReference type="ARBA" id="ARBA00022723"/>
    </source>
</evidence>
<keyword evidence="7" id="KW-0546">Nucleotide metabolism</keyword>
<keyword evidence="8" id="KW-0464">Manganese</keyword>
<dbReference type="EC" id="3.6.1.73" evidence="9"/>
<evidence type="ECO:0000256" key="5">
    <source>
        <dbReference type="ARBA" id="ARBA00022801"/>
    </source>
</evidence>
<dbReference type="GO" id="GO:0009117">
    <property type="term" value="P:nucleotide metabolic process"/>
    <property type="evidence" value="ECO:0007669"/>
    <property type="project" value="UniProtKB-KW"/>
</dbReference>
<sequence>NIFGIGIEAGLVTVPYTKTNYMDFQFCVIIDENRNITLGSGIAFEYPQSVINEILSNQEIEIGTVIGKLANNMNLKNEAGAISFLSKNVIARTEILTQAVICALLPRINKKLYEL</sequence>
<dbReference type="PANTHER" id="PTHR34699">
    <property type="match status" value="1"/>
</dbReference>
<dbReference type="InterPro" id="IPR050299">
    <property type="entry name" value="YjjX_NTPase"/>
</dbReference>
<comment type="cofactor">
    <cofactor evidence="2">
        <name>Mg(2+)</name>
        <dbReference type="ChEBI" id="CHEBI:18420"/>
    </cofactor>
</comment>
<comment type="caution">
    <text evidence="13">The sequence shown here is derived from an EMBL/GenBank/DDBJ whole genome shotgun (WGS) entry which is preliminary data.</text>
</comment>
<evidence type="ECO:0000313" key="13">
    <source>
        <dbReference type="EMBL" id="GAH79608.1"/>
    </source>
</evidence>
<comment type="catalytic activity">
    <reaction evidence="10">
        <text>ITP + H2O = IDP + phosphate + H(+)</text>
        <dbReference type="Rhea" id="RHEA:28330"/>
        <dbReference type="ChEBI" id="CHEBI:15377"/>
        <dbReference type="ChEBI" id="CHEBI:15378"/>
        <dbReference type="ChEBI" id="CHEBI:43474"/>
        <dbReference type="ChEBI" id="CHEBI:58280"/>
        <dbReference type="ChEBI" id="CHEBI:61402"/>
        <dbReference type="EC" id="3.6.1.73"/>
    </reaction>
</comment>
<dbReference type="Gene3D" id="3.90.950.10">
    <property type="match status" value="1"/>
</dbReference>
<dbReference type="EMBL" id="BARU01037983">
    <property type="protein sequence ID" value="GAH79608.1"/>
    <property type="molecule type" value="Genomic_DNA"/>
</dbReference>
<evidence type="ECO:0000256" key="10">
    <source>
        <dbReference type="ARBA" id="ARBA00048174"/>
    </source>
</evidence>
<evidence type="ECO:0000256" key="9">
    <source>
        <dbReference type="ARBA" id="ARBA00038901"/>
    </source>
</evidence>
<dbReference type="GO" id="GO:0103023">
    <property type="term" value="F:ITPase activity"/>
    <property type="evidence" value="ECO:0007669"/>
    <property type="project" value="UniProtKB-EC"/>
</dbReference>
<evidence type="ECO:0000256" key="4">
    <source>
        <dbReference type="ARBA" id="ARBA00022741"/>
    </source>
</evidence>
<feature type="domain" description="Non-canonical purine NTP phosphatase/PRRC1" evidence="12">
    <location>
        <begin position="3"/>
        <end position="108"/>
    </location>
</feature>
<comment type="cofactor">
    <cofactor evidence="1">
        <name>Mn(2+)</name>
        <dbReference type="ChEBI" id="CHEBI:29035"/>
    </cofactor>
</comment>
<dbReference type="InterPro" id="IPR026533">
    <property type="entry name" value="NTPase/PRRC1"/>
</dbReference>